<organism evidence="4">
    <name type="scientific">Dasysiphonia japonica</name>
    <dbReference type="NCBI Taxonomy" id="2506492"/>
    <lineage>
        <taxon>Eukaryota</taxon>
        <taxon>Rhodophyta</taxon>
        <taxon>Florideophyceae</taxon>
        <taxon>Rhodymeniophycidae</taxon>
        <taxon>Ceramiales</taxon>
        <taxon>Dasyaceae</taxon>
        <taxon>Dasysiphonia</taxon>
    </lineage>
</organism>
<evidence type="ECO:0000313" key="4">
    <source>
        <dbReference type="EMBL" id="QCI05908.1"/>
    </source>
</evidence>
<dbReference type="Gene3D" id="1.10.287.310">
    <property type="match status" value="1"/>
</dbReference>
<evidence type="ECO:0000256" key="3">
    <source>
        <dbReference type="ARBA" id="ARBA00023274"/>
    </source>
</evidence>
<dbReference type="Pfam" id="PF00831">
    <property type="entry name" value="Ribosomal_L29"/>
    <property type="match status" value="1"/>
</dbReference>
<keyword evidence="4" id="KW-0934">Plastid</keyword>
<dbReference type="PROSITE" id="PS00579">
    <property type="entry name" value="RIBOSOMAL_L29"/>
    <property type="match status" value="1"/>
</dbReference>
<proteinExistence type="inferred from homology"/>
<keyword evidence="3" id="KW-0687">Ribonucleoprotein</keyword>
<reference evidence="4" key="2">
    <citation type="submission" date="2019-04" db="EMBL/GenBank/DDBJ databases">
        <authorList>
            <person name="Pasella M."/>
        </authorList>
    </citation>
    <scope>NUCLEOTIDE SEQUENCE</scope>
    <source>
        <strain evidence="4">PD2948_4</strain>
    </source>
</reference>
<dbReference type="GO" id="GO:1990904">
    <property type="term" value="C:ribonucleoprotein complex"/>
    <property type="evidence" value="ECO:0007669"/>
    <property type="project" value="UniProtKB-KW"/>
</dbReference>
<dbReference type="GO" id="GO:0005840">
    <property type="term" value="C:ribosome"/>
    <property type="evidence" value="ECO:0007669"/>
    <property type="project" value="UniProtKB-KW"/>
</dbReference>
<evidence type="ECO:0000256" key="2">
    <source>
        <dbReference type="ARBA" id="ARBA00022980"/>
    </source>
</evidence>
<geneLocation type="plastid" evidence="4"/>
<dbReference type="InterPro" id="IPR036049">
    <property type="entry name" value="Ribosomal_uL29_sf"/>
</dbReference>
<accession>A0A4D6WTK6</accession>
<dbReference type="AlphaFoldDB" id="A0A4D6WTK6"/>
<protein>
    <submittedName>
        <fullName evidence="4">Ribosomal protein L29</fullName>
    </submittedName>
</protein>
<dbReference type="InterPro" id="IPR001854">
    <property type="entry name" value="Ribosomal_uL29"/>
</dbReference>
<reference evidence="4" key="1">
    <citation type="journal article" date="2019" name="Mol. Phylogenet. Evol.">
        <title>Morphological evolution and classification of the red algal order Ceramiales inferred using plastid phylogenomics.</title>
        <authorList>
            <person name="Diaz-Tapia P."/>
            <person name="Pasella M.M."/>
            <person name="Verbruggen H."/>
            <person name="Maggs C.A."/>
        </authorList>
    </citation>
    <scope>NUCLEOTIDE SEQUENCE</scope>
    <source>
        <strain evidence="4">PD2948_4</strain>
    </source>
</reference>
<dbReference type="GO" id="GO:0003735">
    <property type="term" value="F:structural constituent of ribosome"/>
    <property type="evidence" value="ECO:0007669"/>
    <property type="project" value="InterPro"/>
</dbReference>
<comment type="similarity">
    <text evidence="1">Belongs to the universal ribosomal protein uL29 family.</text>
</comment>
<dbReference type="SUPFAM" id="SSF46561">
    <property type="entry name" value="Ribosomal protein L29 (L29p)"/>
    <property type="match status" value="1"/>
</dbReference>
<dbReference type="GO" id="GO:0006412">
    <property type="term" value="P:translation"/>
    <property type="evidence" value="ECO:0007669"/>
    <property type="project" value="InterPro"/>
</dbReference>
<evidence type="ECO:0000256" key="1">
    <source>
        <dbReference type="ARBA" id="ARBA00009254"/>
    </source>
</evidence>
<dbReference type="InterPro" id="IPR018254">
    <property type="entry name" value="Ribosomal_uL29_CS"/>
</dbReference>
<name>A0A4D6WTK6_9FLOR</name>
<sequence length="69" mass="8244">MKQKLTKLTNQEINNKIIELKKELILLKIKQITKQNIKSHQIKKIKHQIAQLLTLNHIHIKKNNKTENE</sequence>
<dbReference type="NCBIfam" id="TIGR00012">
    <property type="entry name" value="L29"/>
    <property type="match status" value="1"/>
</dbReference>
<gene>
    <name evidence="4" type="primary">rpl29</name>
</gene>
<dbReference type="EMBL" id="MK814643">
    <property type="protein sequence ID" value="QCI05908.1"/>
    <property type="molecule type" value="Genomic_DNA"/>
</dbReference>
<keyword evidence="2 4" id="KW-0689">Ribosomal protein</keyword>
<dbReference type="HAMAP" id="MF_00374">
    <property type="entry name" value="Ribosomal_uL29"/>
    <property type="match status" value="1"/>
</dbReference>